<dbReference type="Gene3D" id="3.40.50.2300">
    <property type="match status" value="2"/>
</dbReference>
<dbReference type="SUPFAM" id="SSF53822">
    <property type="entry name" value="Periplasmic binding protein-like I"/>
    <property type="match status" value="1"/>
</dbReference>
<dbReference type="Pfam" id="PF13377">
    <property type="entry name" value="Peripla_BP_3"/>
    <property type="match status" value="1"/>
</dbReference>
<evidence type="ECO:0000256" key="1">
    <source>
        <dbReference type="ARBA" id="ARBA00023015"/>
    </source>
</evidence>
<evidence type="ECO:0000313" key="6">
    <source>
        <dbReference type="Proteomes" id="UP000178606"/>
    </source>
</evidence>
<dbReference type="EMBL" id="MFKF01000404">
    <property type="protein sequence ID" value="OGG44399.1"/>
    <property type="molecule type" value="Genomic_DNA"/>
</dbReference>
<evidence type="ECO:0000313" key="5">
    <source>
        <dbReference type="EMBL" id="OGG44399.1"/>
    </source>
</evidence>
<dbReference type="GO" id="GO:0003700">
    <property type="term" value="F:DNA-binding transcription factor activity"/>
    <property type="evidence" value="ECO:0007669"/>
    <property type="project" value="TreeGrafter"/>
</dbReference>
<reference evidence="5 6" key="1">
    <citation type="journal article" date="2016" name="Nat. Commun.">
        <title>Thousands of microbial genomes shed light on interconnected biogeochemical processes in an aquifer system.</title>
        <authorList>
            <person name="Anantharaman K."/>
            <person name="Brown C.T."/>
            <person name="Hug L.A."/>
            <person name="Sharon I."/>
            <person name="Castelle C.J."/>
            <person name="Probst A.J."/>
            <person name="Thomas B.C."/>
            <person name="Singh A."/>
            <person name="Wilkins M.J."/>
            <person name="Karaoz U."/>
            <person name="Brodie E.L."/>
            <person name="Williams K.H."/>
            <person name="Hubbard S.S."/>
            <person name="Banfield J.F."/>
        </authorList>
    </citation>
    <scope>NUCLEOTIDE SEQUENCE [LARGE SCALE GENOMIC DNA]</scope>
    <source>
        <strain evidence="6">RIFCSPLOWO2_12_FULL_64_10</strain>
    </source>
</reference>
<accession>A0A1F6C5G5</accession>
<dbReference type="PANTHER" id="PTHR30146:SF109">
    <property type="entry name" value="HTH-TYPE TRANSCRIPTIONAL REGULATOR GALS"/>
    <property type="match status" value="1"/>
</dbReference>
<dbReference type="InterPro" id="IPR046335">
    <property type="entry name" value="LacI/GalR-like_sensor"/>
</dbReference>
<evidence type="ECO:0000256" key="3">
    <source>
        <dbReference type="ARBA" id="ARBA00023163"/>
    </source>
</evidence>
<dbReference type="InterPro" id="IPR010982">
    <property type="entry name" value="Lambda_DNA-bd_dom_sf"/>
</dbReference>
<name>A0A1F6C5G5_HANXR</name>
<dbReference type="SMART" id="SM00354">
    <property type="entry name" value="HTH_LACI"/>
    <property type="match status" value="1"/>
</dbReference>
<dbReference type="PROSITE" id="PS50932">
    <property type="entry name" value="HTH_LACI_2"/>
    <property type="match status" value="1"/>
</dbReference>
<dbReference type="GO" id="GO:0000976">
    <property type="term" value="F:transcription cis-regulatory region binding"/>
    <property type="evidence" value="ECO:0007669"/>
    <property type="project" value="TreeGrafter"/>
</dbReference>
<dbReference type="CDD" id="cd01392">
    <property type="entry name" value="HTH_LacI"/>
    <property type="match status" value="1"/>
</dbReference>
<dbReference type="CDD" id="cd06267">
    <property type="entry name" value="PBP1_LacI_sugar_binding-like"/>
    <property type="match status" value="1"/>
</dbReference>
<keyword evidence="2" id="KW-0238">DNA-binding</keyword>
<organism evidence="5 6">
    <name type="scientific">Handelsmanbacteria sp. (strain RIFCSPLOWO2_12_FULL_64_10)</name>
    <dbReference type="NCBI Taxonomy" id="1817868"/>
    <lineage>
        <taxon>Bacteria</taxon>
        <taxon>Candidatus Handelsmaniibacteriota</taxon>
    </lineage>
</organism>
<dbReference type="Gene3D" id="1.10.260.40">
    <property type="entry name" value="lambda repressor-like DNA-binding domains"/>
    <property type="match status" value="1"/>
</dbReference>
<dbReference type="InterPro" id="IPR000843">
    <property type="entry name" value="HTH_LacI"/>
</dbReference>
<evidence type="ECO:0000256" key="2">
    <source>
        <dbReference type="ARBA" id="ARBA00023125"/>
    </source>
</evidence>
<dbReference type="InterPro" id="IPR028082">
    <property type="entry name" value="Peripla_BP_I"/>
</dbReference>
<keyword evidence="1" id="KW-0805">Transcription regulation</keyword>
<dbReference type="Proteomes" id="UP000178606">
    <property type="component" value="Unassembled WGS sequence"/>
</dbReference>
<feature type="domain" description="HTH lacI-type" evidence="4">
    <location>
        <begin position="1"/>
        <end position="38"/>
    </location>
</feature>
<keyword evidence="3" id="KW-0804">Transcription</keyword>
<comment type="caution">
    <text evidence="5">The sequence shown here is derived from an EMBL/GenBank/DDBJ whole genome shotgun (WGS) entry which is preliminary data.</text>
</comment>
<sequence>MVLNGRGSRISAETAQRVLETAQRLGYYPNISARRLRSRQGRSQTFCIGFVMNTIVGPATAPYYTEVMNGVQLEMHAHGYHLVLGVAFQTAAEKLAYLRRLTSAAVDGWILGDVMEDEIIAYLRDASVPTVIVGGGTVTSDLDCIYPDDAEAARQVTRHLLSLGHRRFAFVADCLYSTSAKTRLLGYRQALEEHGLSPEAGSAYGVGREYKGIAAWFRETALSGQAPTAVMAIDDRQALALIRTAQEQGMVIPRDLSVAGFDDIPPSGHWEPALTTVRMPMRAMGSVAFQRLLDRIHHPELPPTKMMLPVELVVRDSTAPPACARVESQDRAPQQWVI</sequence>
<dbReference type="PANTHER" id="PTHR30146">
    <property type="entry name" value="LACI-RELATED TRANSCRIPTIONAL REPRESSOR"/>
    <property type="match status" value="1"/>
</dbReference>
<proteinExistence type="predicted"/>
<gene>
    <name evidence="5" type="ORF">A3F84_00810</name>
</gene>
<dbReference type="SUPFAM" id="SSF47413">
    <property type="entry name" value="lambda repressor-like DNA-binding domains"/>
    <property type="match status" value="1"/>
</dbReference>
<evidence type="ECO:0000259" key="4">
    <source>
        <dbReference type="PROSITE" id="PS50932"/>
    </source>
</evidence>
<dbReference type="AlphaFoldDB" id="A0A1F6C5G5"/>
<protein>
    <recommendedName>
        <fullName evidence="4">HTH lacI-type domain-containing protein</fullName>
    </recommendedName>
</protein>